<evidence type="ECO:0000313" key="2">
    <source>
        <dbReference type="EMBL" id="KAG6685465.1"/>
    </source>
</evidence>
<gene>
    <name evidence="2" type="ORF">I3842_12G113100</name>
</gene>
<organism evidence="2 3">
    <name type="scientific">Carya illinoinensis</name>
    <name type="common">Pecan</name>
    <dbReference type="NCBI Taxonomy" id="32201"/>
    <lineage>
        <taxon>Eukaryota</taxon>
        <taxon>Viridiplantae</taxon>
        <taxon>Streptophyta</taxon>
        <taxon>Embryophyta</taxon>
        <taxon>Tracheophyta</taxon>
        <taxon>Spermatophyta</taxon>
        <taxon>Magnoliopsida</taxon>
        <taxon>eudicotyledons</taxon>
        <taxon>Gunneridae</taxon>
        <taxon>Pentapetalae</taxon>
        <taxon>rosids</taxon>
        <taxon>fabids</taxon>
        <taxon>Fagales</taxon>
        <taxon>Juglandaceae</taxon>
        <taxon>Carya</taxon>
    </lineage>
</organism>
<evidence type="ECO:0000313" key="3">
    <source>
        <dbReference type="Proteomes" id="UP000811246"/>
    </source>
</evidence>
<dbReference type="EMBL" id="CM031836">
    <property type="protein sequence ID" value="KAG6685465.1"/>
    <property type="molecule type" value="Genomic_DNA"/>
</dbReference>
<name>A0A922DJ84_CARIL</name>
<dbReference type="GO" id="GO:0061908">
    <property type="term" value="C:phagophore"/>
    <property type="evidence" value="ECO:0007669"/>
    <property type="project" value="TreeGrafter"/>
</dbReference>
<dbReference type="GO" id="GO:0005776">
    <property type="term" value="C:autophagosome"/>
    <property type="evidence" value="ECO:0007669"/>
    <property type="project" value="TreeGrafter"/>
</dbReference>
<accession>A0A922DJ84</accession>
<dbReference type="PANTHER" id="PTHR34659">
    <property type="entry name" value="BNAA05G11610D PROTEIN"/>
    <property type="match status" value="1"/>
</dbReference>
<feature type="region of interest" description="Disordered" evidence="1">
    <location>
        <begin position="131"/>
        <end position="194"/>
    </location>
</feature>
<dbReference type="PANTHER" id="PTHR34659:SF1">
    <property type="entry name" value="PROTEIN EGT2"/>
    <property type="match status" value="1"/>
</dbReference>
<evidence type="ECO:0000256" key="1">
    <source>
        <dbReference type="SAM" id="MobiDB-lite"/>
    </source>
</evidence>
<comment type="caution">
    <text evidence="2">The sequence shown here is derived from an EMBL/GenBank/DDBJ whole genome shotgun (WGS) entry which is preliminary data.</text>
</comment>
<protein>
    <submittedName>
        <fullName evidence="2">Uncharacterized protein</fullName>
    </submittedName>
</protein>
<sequence length="361" mass="39169">MDLEHKRITWVRSFFQKLEDMCQEVDDIVSQDAIYYVENQLHSMGGSVKKFCSDVVEDVLPPLVDPIKREAQAVVLKSNAAISTYLQSMIGDEKTHGEAVMKQSHVEPNADDHVKNLLPVNQIIPTSVHSLQEADTVSPLQKDDDISTGENPNVNTEENATEESTTEVLESFSPGDKEPFDASLSGGFNVSNHENSSRVLSEVSTASSLHRLEFQSPPKRGTVTDIFADVSESDSDVSSIIPSKLPFSVVSGEEIIAEMIFVLPGSSLLAESCNNPGDCICHSSNKLHSSTPTPIISCENEAHEPGLASSSSVLPSDSIGIFTSGSLLKDIHMTRTVILMIQAWKPLNCVTSRVSIKAVSS</sequence>
<dbReference type="GO" id="GO:0006950">
    <property type="term" value="P:response to stress"/>
    <property type="evidence" value="ECO:0007669"/>
    <property type="project" value="TreeGrafter"/>
</dbReference>
<dbReference type="InterPro" id="IPR053273">
    <property type="entry name" value="CST_Regulator"/>
</dbReference>
<dbReference type="AlphaFoldDB" id="A0A922DJ84"/>
<proteinExistence type="predicted"/>
<reference evidence="2" key="1">
    <citation type="submission" date="2021-01" db="EMBL/GenBank/DDBJ databases">
        <authorList>
            <person name="Lovell J.T."/>
            <person name="Bentley N."/>
            <person name="Bhattarai G."/>
            <person name="Jenkins J.W."/>
            <person name="Sreedasyam A."/>
            <person name="Alarcon Y."/>
            <person name="Bock C."/>
            <person name="Boston L."/>
            <person name="Carlson J."/>
            <person name="Cervantes K."/>
            <person name="Clermont K."/>
            <person name="Krom N."/>
            <person name="Kubenka K."/>
            <person name="Mamidi S."/>
            <person name="Mattison C."/>
            <person name="Monteros M."/>
            <person name="Pisani C."/>
            <person name="Plott C."/>
            <person name="Rajasekar S."/>
            <person name="Rhein H.S."/>
            <person name="Rohla C."/>
            <person name="Song M."/>
            <person name="Hilaire R.S."/>
            <person name="Shu S."/>
            <person name="Wells L."/>
            <person name="Wang X."/>
            <person name="Webber J."/>
            <person name="Heerema R.J."/>
            <person name="Klein P."/>
            <person name="Conner P."/>
            <person name="Grauke L."/>
            <person name="Grimwood J."/>
            <person name="Schmutz J."/>
            <person name="Randall J.J."/>
        </authorList>
    </citation>
    <scope>NUCLEOTIDE SEQUENCE</scope>
    <source>
        <tissue evidence="2">Leaf</tissue>
    </source>
</reference>
<dbReference type="Proteomes" id="UP000811246">
    <property type="component" value="Chromosome 12"/>
</dbReference>